<proteinExistence type="predicted"/>
<protein>
    <submittedName>
        <fullName evidence="1">Uncharacterized protein</fullName>
    </submittedName>
</protein>
<comment type="caution">
    <text evidence="1">The sequence shown here is derived from an EMBL/GenBank/DDBJ whole genome shotgun (WGS) entry which is preliminary data.</text>
</comment>
<gene>
    <name evidence="1" type="ORF">LCGC14_2796190</name>
</gene>
<feature type="non-terminal residue" evidence="1">
    <location>
        <position position="39"/>
    </location>
</feature>
<accession>A0A0F8ZB46</accession>
<dbReference type="AlphaFoldDB" id="A0A0F8ZB46"/>
<evidence type="ECO:0000313" key="1">
    <source>
        <dbReference type="EMBL" id="KKK83160.1"/>
    </source>
</evidence>
<dbReference type="EMBL" id="LAZR01052354">
    <property type="protein sequence ID" value="KKK83160.1"/>
    <property type="molecule type" value="Genomic_DNA"/>
</dbReference>
<sequence length="39" mass="4357">MVEKSFNGPSEIAEYLSEKLNLKPSTIASYAMYSEISEV</sequence>
<organism evidence="1">
    <name type="scientific">marine sediment metagenome</name>
    <dbReference type="NCBI Taxonomy" id="412755"/>
    <lineage>
        <taxon>unclassified sequences</taxon>
        <taxon>metagenomes</taxon>
        <taxon>ecological metagenomes</taxon>
    </lineage>
</organism>
<name>A0A0F8ZB46_9ZZZZ</name>
<reference evidence="1" key="1">
    <citation type="journal article" date="2015" name="Nature">
        <title>Complex archaea that bridge the gap between prokaryotes and eukaryotes.</title>
        <authorList>
            <person name="Spang A."/>
            <person name="Saw J.H."/>
            <person name="Jorgensen S.L."/>
            <person name="Zaremba-Niedzwiedzka K."/>
            <person name="Martijn J."/>
            <person name="Lind A.E."/>
            <person name="van Eijk R."/>
            <person name="Schleper C."/>
            <person name="Guy L."/>
            <person name="Ettema T.J."/>
        </authorList>
    </citation>
    <scope>NUCLEOTIDE SEQUENCE</scope>
</reference>